<dbReference type="OrthoDB" id="426882at2759"/>
<dbReference type="GO" id="GO:0071949">
    <property type="term" value="F:FAD binding"/>
    <property type="evidence" value="ECO:0007669"/>
    <property type="project" value="InterPro"/>
</dbReference>
<reference evidence="17 18" key="1">
    <citation type="submission" date="2016-10" db="EMBL/GenBank/DDBJ databases">
        <title>Genome sequencing of Aspergillus oryzae BCC7051.</title>
        <authorList>
            <person name="Thammarongtham C."/>
            <person name="Vorapreeda T."/>
            <person name="Nookaew I."/>
            <person name="Srisuk T."/>
            <person name="Land M."/>
            <person name="Jeennor S."/>
            <person name="Laoteng K."/>
        </authorList>
    </citation>
    <scope>NUCLEOTIDE SEQUENCE [LARGE SCALE GENOMIC DNA]</scope>
    <source>
        <strain evidence="17 18">BCC7051</strain>
    </source>
</reference>
<dbReference type="VEuPathDB" id="FungiDB:AO090701000891"/>
<dbReference type="GO" id="GO:0005506">
    <property type="term" value="F:iron ion binding"/>
    <property type="evidence" value="ECO:0007669"/>
    <property type="project" value="InterPro"/>
</dbReference>
<dbReference type="InterPro" id="IPR036922">
    <property type="entry name" value="Rieske_2Fe-2S_sf"/>
</dbReference>
<evidence type="ECO:0000256" key="4">
    <source>
        <dbReference type="ARBA" id="ARBA00010848"/>
    </source>
</evidence>
<dbReference type="InterPro" id="IPR015879">
    <property type="entry name" value="Ring_hydroxy_dOase_asu_C_dom"/>
</dbReference>
<dbReference type="CDD" id="cd03469">
    <property type="entry name" value="Rieske_RO_Alpha_N"/>
    <property type="match status" value="1"/>
</dbReference>
<dbReference type="UniPathway" id="UPA00529">
    <property type="reaction ID" value="UER00430"/>
</dbReference>
<dbReference type="Pfam" id="PF01494">
    <property type="entry name" value="FAD_binding_3"/>
    <property type="match status" value="1"/>
</dbReference>
<keyword evidence="12" id="KW-0408">Iron</keyword>
<evidence type="ECO:0000256" key="9">
    <source>
        <dbReference type="ARBA" id="ARBA00022723"/>
    </source>
</evidence>
<evidence type="ECO:0000313" key="17">
    <source>
        <dbReference type="EMBL" id="OOO06504.1"/>
    </source>
</evidence>
<evidence type="ECO:0000256" key="14">
    <source>
        <dbReference type="ARBA" id="ARBA00049097"/>
    </source>
</evidence>
<evidence type="ECO:0000256" key="10">
    <source>
        <dbReference type="ARBA" id="ARBA00022827"/>
    </source>
</evidence>
<keyword evidence="11" id="KW-0560">Oxidoreductase</keyword>
<dbReference type="PANTHER" id="PTHR43756:SF5">
    <property type="entry name" value="CHOLINE MONOOXYGENASE, CHLOROPLASTIC"/>
    <property type="match status" value="1"/>
</dbReference>
<dbReference type="Gene3D" id="3.90.380.10">
    <property type="entry name" value="Naphthalene 1,2-dioxygenase Alpha Subunit, Chain A, domain 1"/>
    <property type="match status" value="1"/>
</dbReference>
<keyword evidence="17" id="KW-0223">Dioxygenase</keyword>
<evidence type="ECO:0000256" key="11">
    <source>
        <dbReference type="ARBA" id="ARBA00023002"/>
    </source>
</evidence>
<dbReference type="GO" id="GO:0051213">
    <property type="term" value="F:dioxygenase activity"/>
    <property type="evidence" value="ECO:0007669"/>
    <property type="project" value="UniProtKB-KW"/>
</dbReference>
<evidence type="ECO:0000256" key="7">
    <source>
        <dbReference type="ARBA" id="ARBA00022630"/>
    </source>
</evidence>
<dbReference type="PANTHER" id="PTHR43756">
    <property type="entry name" value="CHOLINE MONOOXYGENASE, CHLOROPLASTIC"/>
    <property type="match status" value="1"/>
</dbReference>
<dbReference type="Pfam" id="PF00848">
    <property type="entry name" value="Ring_hydroxyl_A"/>
    <property type="match status" value="1"/>
</dbReference>
<feature type="domain" description="Rieske" evidence="16">
    <location>
        <begin position="483"/>
        <end position="570"/>
    </location>
</feature>
<keyword evidence="7" id="KW-0285">Flavoprotein</keyword>
<evidence type="ECO:0000256" key="8">
    <source>
        <dbReference type="ARBA" id="ARBA00022714"/>
    </source>
</evidence>
<proteinExistence type="inferred from homology"/>
<comment type="catalytic activity">
    <reaction evidence="14">
        <text>choline + 2 reduced [2Fe-2S]-[ferredoxin] + O2 + 2 H(+) = betaine aldehyde hydrate + 2 oxidized [2Fe-2S]-[ferredoxin] + H2O</text>
        <dbReference type="Rhea" id="RHEA:17769"/>
        <dbReference type="Rhea" id="RHEA-COMP:10000"/>
        <dbReference type="Rhea" id="RHEA-COMP:10001"/>
        <dbReference type="ChEBI" id="CHEBI:15354"/>
        <dbReference type="ChEBI" id="CHEBI:15377"/>
        <dbReference type="ChEBI" id="CHEBI:15378"/>
        <dbReference type="ChEBI" id="CHEBI:15379"/>
        <dbReference type="ChEBI" id="CHEBI:15870"/>
        <dbReference type="ChEBI" id="CHEBI:33737"/>
        <dbReference type="ChEBI" id="CHEBI:33738"/>
        <dbReference type="EC" id="1.14.15.7"/>
    </reaction>
</comment>
<organism evidence="17 18">
    <name type="scientific">Aspergillus oryzae</name>
    <name type="common">Yellow koji mold</name>
    <dbReference type="NCBI Taxonomy" id="5062"/>
    <lineage>
        <taxon>Eukaryota</taxon>
        <taxon>Fungi</taxon>
        <taxon>Dikarya</taxon>
        <taxon>Ascomycota</taxon>
        <taxon>Pezizomycotina</taxon>
        <taxon>Eurotiomycetes</taxon>
        <taxon>Eurotiomycetidae</taxon>
        <taxon>Eurotiales</taxon>
        <taxon>Aspergillaceae</taxon>
        <taxon>Aspergillus</taxon>
        <taxon>Aspergillus subgen. Circumdati</taxon>
    </lineage>
</organism>
<evidence type="ECO:0000256" key="13">
    <source>
        <dbReference type="ARBA" id="ARBA00023014"/>
    </source>
</evidence>
<protein>
    <recommendedName>
        <fullName evidence="6">Choline monooxygenase, chloroplastic</fullName>
        <ecNumber evidence="5">1.14.15.7</ecNumber>
    </recommendedName>
</protein>
<keyword evidence="8" id="KW-0001">2Fe-2S</keyword>
<dbReference type="InterPro" id="IPR002938">
    <property type="entry name" value="FAD-bd"/>
</dbReference>
<evidence type="ECO:0000256" key="5">
    <source>
        <dbReference type="ARBA" id="ARBA00012763"/>
    </source>
</evidence>
<dbReference type="InterPro" id="IPR001663">
    <property type="entry name" value="Rng_hydr_dOase-A"/>
</dbReference>
<dbReference type="GO" id="GO:0019285">
    <property type="term" value="P:glycine betaine biosynthetic process from choline"/>
    <property type="evidence" value="ECO:0007669"/>
    <property type="project" value="UniProtKB-UniPathway"/>
</dbReference>
<dbReference type="InterPro" id="IPR036188">
    <property type="entry name" value="FAD/NAD-bd_sf"/>
</dbReference>
<dbReference type="GO" id="GO:0019133">
    <property type="term" value="F:choline monooxygenase activity"/>
    <property type="evidence" value="ECO:0007669"/>
    <property type="project" value="UniProtKB-EC"/>
</dbReference>
<evidence type="ECO:0000256" key="3">
    <source>
        <dbReference type="ARBA" id="ARBA00004866"/>
    </source>
</evidence>
<dbReference type="Pfam" id="PF00355">
    <property type="entry name" value="Rieske"/>
    <property type="match status" value="1"/>
</dbReference>
<dbReference type="Proteomes" id="UP000190312">
    <property type="component" value="Unassembled WGS sequence"/>
</dbReference>
<dbReference type="Gene3D" id="2.102.10.10">
    <property type="entry name" value="Rieske [2Fe-2S] iron-sulphur domain"/>
    <property type="match status" value="1"/>
</dbReference>
<evidence type="ECO:0000256" key="1">
    <source>
        <dbReference type="ARBA" id="ARBA00001962"/>
    </source>
</evidence>
<dbReference type="SUPFAM" id="SSF51905">
    <property type="entry name" value="FAD/NAD(P)-binding domain"/>
    <property type="match status" value="1"/>
</dbReference>
<evidence type="ECO:0000256" key="6">
    <source>
        <dbReference type="ARBA" id="ARBA00014931"/>
    </source>
</evidence>
<evidence type="ECO:0000256" key="12">
    <source>
        <dbReference type="ARBA" id="ARBA00023004"/>
    </source>
</evidence>
<dbReference type="CDD" id="cd00680">
    <property type="entry name" value="RHO_alpha_C"/>
    <property type="match status" value="1"/>
</dbReference>
<dbReference type="SUPFAM" id="SSF54373">
    <property type="entry name" value="FAD-linked reductases, C-terminal domain"/>
    <property type="match status" value="1"/>
</dbReference>
<keyword evidence="9" id="KW-0479">Metal-binding</keyword>
<dbReference type="FunFam" id="3.50.50.60:FF:000115">
    <property type="entry name" value="Salicylate hydroxylase, putative"/>
    <property type="match status" value="1"/>
</dbReference>
<dbReference type="SUPFAM" id="SSF50022">
    <property type="entry name" value="ISP domain"/>
    <property type="match status" value="1"/>
</dbReference>
<dbReference type="eggNOG" id="KOG2614">
    <property type="taxonomic scope" value="Eukaryota"/>
</dbReference>
<gene>
    <name evidence="17" type="ORF">OAory_01021650</name>
</gene>
<keyword evidence="15" id="KW-1133">Transmembrane helix</keyword>
<comment type="function">
    <text evidence="2">Catalyzes the first step of the osmoprotectant glycine betaine synthesis.</text>
</comment>
<evidence type="ECO:0000259" key="16">
    <source>
        <dbReference type="PROSITE" id="PS51296"/>
    </source>
</evidence>
<dbReference type="Gene3D" id="3.50.50.60">
    <property type="entry name" value="FAD/NAD(P)-binding domain"/>
    <property type="match status" value="1"/>
</dbReference>
<sequence>MAPRIHIKQQQTRSQSCRLDILIVGAGLAGLGSAISCALAGHAVHILEAAQEIKEVGAGIQVLPNSSRVLQHWGLEEALTPYMTFPSVCNFIGWKGNKISHLDFHESESNYPGTWYRDFHRADLQRCLVNRALELGVRMTCNARIATVHVSDDGATATVVAADGRQWEGDLVIGADGVFGKLTEELLGRSDPPVKTGDLAYRLLLSTEEMRKDPELAPFVNHPQVNYWLGPDAHAVNYVLRGGDLFNMVLLVPDDIPEDSLASTIEGNVQEMCALFEGWDPRIQKLLKLCQSVQKWRLCIRFGEFDWSHPSGSWIMLGDAVHATLPYLASGAGMAFEDGAVLGECLSRLPDRDDVAKTSPDFLQAKRHALSVFQQCRKERTKMVVDRGNIQQYLYHLHDGPEQEERDRKMQMTPTPEGEALAWRDPGLAPKLLGYDHIADMWQFLGFSSKQPEKEPPRGLPASWYRSEAMYQLERRAIFSKRWMLLTHSSRFTEQGDFLSFTVANFSFFLIRDRDGNINGFHNVCRHRAFPVVQTRSGSTSILSCKYHGWSYGLKGNLAKAPRFETVPGFDKSQHGLLPVHVHIDKAGFIWVNLQAGSPDVRWEDDFQRIDEQPRMQDFDFAGEYTFDHYWEMDLDANWKGVIENYNECYHCATSHPLISGVSDLPRYRVEPTAGYMEHHIFNKEQTDAQFKRAITYFFPTTSVTVTDKFFYIQRMIPVSATKSKIENEVYRHRDATDKEFDDINAFYRQVLDEDKELCVGAQGNLGTGVFVNGELHPDKEKGPIHFQENVKEMLMEHRKKEEQQGGREIWPAIPKLSEHMTEKLAGEERFCSQLEATTCLNRPELTW</sequence>
<feature type="transmembrane region" description="Helical" evidence="15">
    <location>
        <begin position="21"/>
        <end position="44"/>
    </location>
</feature>
<comment type="similarity">
    <text evidence="4">Belongs to the choline monooxygenase family.</text>
</comment>
<dbReference type="InterPro" id="IPR017941">
    <property type="entry name" value="Rieske_2Fe-2S"/>
</dbReference>
<dbReference type="AlphaFoldDB" id="A0A1S9DCB3"/>
<name>A0A1S9DCB3_ASPOZ</name>
<dbReference type="PROSITE" id="PS51296">
    <property type="entry name" value="RIESKE"/>
    <property type="match status" value="1"/>
</dbReference>
<dbReference type="PRINTS" id="PR00090">
    <property type="entry name" value="RNGDIOXGNASE"/>
</dbReference>
<accession>A0A1S9DCB3</accession>
<dbReference type="VEuPathDB" id="FungiDB:AO090026000210"/>
<keyword evidence="13" id="KW-0411">Iron-sulfur</keyword>
<evidence type="ECO:0000256" key="15">
    <source>
        <dbReference type="SAM" id="Phobius"/>
    </source>
</evidence>
<comment type="cofactor">
    <cofactor evidence="1">
        <name>Fe cation</name>
        <dbReference type="ChEBI" id="CHEBI:24875"/>
    </cofactor>
</comment>
<comment type="pathway">
    <text evidence="3">Amine and polyamine biosynthesis; betaine biosynthesis via choline pathway; betaine aldehyde from choline (monooxygenase route): step 1/1.</text>
</comment>
<evidence type="ECO:0000313" key="18">
    <source>
        <dbReference type="Proteomes" id="UP000190312"/>
    </source>
</evidence>
<keyword evidence="10" id="KW-0274">FAD</keyword>
<keyword evidence="15" id="KW-0812">Transmembrane</keyword>
<keyword evidence="15" id="KW-0472">Membrane</keyword>
<dbReference type="GO" id="GO:0051537">
    <property type="term" value="F:2 iron, 2 sulfur cluster binding"/>
    <property type="evidence" value="ECO:0007669"/>
    <property type="project" value="UniProtKB-KW"/>
</dbReference>
<dbReference type="SUPFAM" id="SSF55961">
    <property type="entry name" value="Bet v1-like"/>
    <property type="match status" value="1"/>
</dbReference>
<comment type="caution">
    <text evidence="17">The sequence shown here is derived from an EMBL/GenBank/DDBJ whole genome shotgun (WGS) entry which is preliminary data.</text>
</comment>
<dbReference type="EMBL" id="MKZY01000008">
    <property type="protein sequence ID" value="OOO06504.1"/>
    <property type="molecule type" value="Genomic_DNA"/>
</dbReference>
<evidence type="ECO:0000256" key="2">
    <source>
        <dbReference type="ARBA" id="ARBA00002149"/>
    </source>
</evidence>
<dbReference type="EC" id="1.14.15.7" evidence="5"/>